<dbReference type="InterPro" id="IPR025965">
    <property type="entry name" value="FlgD/Vpr_Ig-like"/>
</dbReference>
<feature type="domain" description="FlgD/Vpr Ig-like" evidence="1">
    <location>
        <begin position="111"/>
        <end position="169"/>
    </location>
</feature>
<proteinExistence type="predicted"/>
<evidence type="ECO:0000313" key="3">
    <source>
        <dbReference type="EMBL" id="HFJ54299.1"/>
    </source>
</evidence>
<comment type="caution">
    <text evidence="2">The sequence shown here is derived from an EMBL/GenBank/DDBJ whole genome shotgun (WGS) entry which is preliminary data.</text>
</comment>
<sequence>MNLVFVLLLFAQSPDSSQQKPPAEHALGEELITGEAEMKISDQKLFFPPQLDPWAPLNDLLAPGSYIFDDGLLQAIDSLTIPQHFIKSSFLRVPVERTLVQGDILVFLPKFEKRVASWELEIANSLGERVRRVQGKGIPPAVIIWDGRNDAGEPIATGDVYSFTFSAYDAHGNQTRISCEPQKINAVVWQEKNEWIVSIAADMLFIPNGAEFTSDANARLDEVANLIKERFRKETVVYVYSEKEQLSADRCRVLETEIRRRVVFPSDGLKVVPRFIPGTQPKHSRIEIHII</sequence>
<organism evidence="2">
    <name type="scientific">candidate division WOR-3 bacterium</name>
    <dbReference type="NCBI Taxonomy" id="2052148"/>
    <lineage>
        <taxon>Bacteria</taxon>
        <taxon>Bacteria division WOR-3</taxon>
    </lineage>
</organism>
<evidence type="ECO:0000259" key="1">
    <source>
        <dbReference type="Pfam" id="PF13860"/>
    </source>
</evidence>
<dbReference type="Pfam" id="PF13860">
    <property type="entry name" value="FlgD_ig"/>
    <property type="match status" value="1"/>
</dbReference>
<protein>
    <recommendedName>
        <fullName evidence="1">FlgD/Vpr Ig-like domain-containing protein</fullName>
    </recommendedName>
</protein>
<evidence type="ECO:0000313" key="2">
    <source>
        <dbReference type="EMBL" id="HEA87344.1"/>
    </source>
</evidence>
<dbReference type="EMBL" id="DSTU01000008">
    <property type="protein sequence ID" value="HFJ54299.1"/>
    <property type="molecule type" value="Genomic_DNA"/>
</dbReference>
<dbReference type="Gene3D" id="2.60.40.4070">
    <property type="match status" value="1"/>
</dbReference>
<reference evidence="2" key="1">
    <citation type="journal article" date="2020" name="mSystems">
        <title>Genome- and Community-Level Interaction Insights into Carbon Utilization and Element Cycling Functions of Hydrothermarchaeota in Hydrothermal Sediment.</title>
        <authorList>
            <person name="Zhou Z."/>
            <person name="Liu Y."/>
            <person name="Xu W."/>
            <person name="Pan J."/>
            <person name="Luo Z.H."/>
            <person name="Li M."/>
        </authorList>
    </citation>
    <scope>NUCLEOTIDE SEQUENCE [LARGE SCALE GENOMIC DNA]</scope>
    <source>
        <strain evidence="2">SpSt-265</strain>
        <strain evidence="3">SpSt-465</strain>
    </source>
</reference>
<gene>
    <name evidence="2" type="ORF">ENP94_04945</name>
    <name evidence="3" type="ORF">ENS16_06380</name>
</gene>
<name>A0A7C1SEC1_UNCW3</name>
<accession>A0A7C1SEC1</accession>
<dbReference type="EMBL" id="DSLG01000005">
    <property type="protein sequence ID" value="HEA87344.1"/>
    <property type="molecule type" value="Genomic_DNA"/>
</dbReference>
<dbReference type="AlphaFoldDB" id="A0A7C1SEC1"/>